<dbReference type="AlphaFoldDB" id="A0A4S4LBS6"/>
<dbReference type="OrthoDB" id="2121828at2759"/>
<dbReference type="PANTHER" id="PTHR11709:SF361">
    <property type="entry name" value="IRON TRANSPORT MULTICOPPER OXIDASE FET3"/>
    <property type="match status" value="1"/>
</dbReference>
<dbReference type="Gene3D" id="2.60.40.420">
    <property type="entry name" value="Cupredoxins - blue copper proteins"/>
    <property type="match status" value="1"/>
</dbReference>
<dbReference type="InterPro" id="IPR045087">
    <property type="entry name" value="Cu-oxidase_fam"/>
</dbReference>
<protein>
    <recommendedName>
        <fullName evidence="4">Plastocyanin-like domain-containing protein</fullName>
    </recommendedName>
</protein>
<evidence type="ECO:0000313" key="5">
    <source>
        <dbReference type="EMBL" id="THH08995.1"/>
    </source>
</evidence>
<dbReference type="GO" id="GO:0033215">
    <property type="term" value="P:reductive iron assimilation"/>
    <property type="evidence" value="ECO:0007669"/>
    <property type="project" value="TreeGrafter"/>
</dbReference>
<evidence type="ECO:0000256" key="3">
    <source>
        <dbReference type="ARBA" id="ARBA00023180"/>
    </source>
</evidence>
<feature type="domain" description="Plastocyanin-like" evidence="4">
    <location>
        <begin position="59"/>
        <end position="159"/>
    </location>
</feature>
<sequence>MLMRPFSRYQITITPPSLFFRALNKTRATSFIPLHSVLSLLCEHLMGSAQLWWNITYVENANPDGLFERTVIGVNDTWLPPPIDVTTNDTLIVHAYNALDIPTSLHHHGMFFNSTSWMDGAVGVSQCGIPSGETFDYVVPVNTSGQWGTYWVHAHTSLSSVLHAKEEEN</sequence>
<dbReference type="GO" id="GO:0005507">
    <property type="term" value="F:copper ion binding"/>
    <property type="evidence" value="ECO:0007669"/>
    <property type="project" value="InterPro"/>
</dbReference>
<evidence type="ECO:0000313" key="6">
    <source>
        <dbReference type="Proteomes" id="UP000310158"/>
    </source>
</evidence>
<dbReference type="InterPro" id="IPR011707">
    <property type="entry name" value="Cu-oxidase-like_N"/>
</dbReference>
<gene>
    <name evidence="5" type="ORF">EW146_g8814</name>
</gene>
<dbReference type="InterPro" id="IPR008972">
    <property type="entry name" value="Cupredoxin"/>
</dbReference>
<evidence type="ECO:0000256" key="1">
    <source>
        <dbReference type="ARBA" id="ARBA00010609"/>
    </source>
</evidence>
<evidence type="ECO:0000256" key="2">
    <source>
        <dbReference type="ARBA" id="ARBA00023008"/>
    </source>
</evidence>
<evidence type="ECO:0000259" key="4">
    <source>
        <dbReference type="Pfam" id="PF07732"/>
    </source>
</evidence>
<keyword evidence="3" id="KW-0325">Glycoprotein</keyword>
<dbReference type="PANTHER" id="PTHR11709">
    <property type="entry name" value="MULTI-COPPER OXIDASE"/>
    <property type="match status" value="1"/>
</dbReference>
<dbReference type="GO" id="GO:0033573">
    <property type="term" value="C:high-affinity iron permease complex"/>
    <property type="evidence" value="ECO:0007669"/>
    <property type="project" value="TreeGrafter"/>
</dbReference>
<keyword evidence="6" id="KW-1185">Reference proteome</keyword>
<dbReference type="GO" id="GO:0010106">
    <property type="term" value="P:cellular response to iron ion starvation"/>
    <property type="evidence" value="ECO:0007669"/>
    <property type="project" value="TreeGrafter"/>
</dbReference>
<comment type="caution">
    <text evidence="5">The sequence shown here is derived from an EMBL/GenBank/DDBJ whole genome shotgun (WGS) entry which is preliminary data.</text>
</comment>
<dbReference type="Pfam" id="PF07732">
    <property type="entry name" value="Cu-oxidase_3"/>
    <property type="match status" value="1"/>
</dbReference>
<comment type="similarity">
    <text evidence="1">Belongs to the multicopper oxidase family.</text>
</comment>
<dbReference type="SUPFAM" id="SSF49503">
    <property type="entry name" value="Cupredoxins"/>
    <property type="match status" value="1"/>
</dbReference>
<reference evidence="5 6" key="1">
    <citation type="submission" date="2019-02" db="EMBL/GenBank/DDBJ databases">
        <title>Genome sequencing of the rare red list fungi Bondarzewia mesenterica.</title>
        <authorList>
            <person name="Buettner E."/>
            <person name="Kellner H."/>
        </authorList>
    </citation>
    <scope>NUCLEOTIDE SEQUENCE [LARGE SCALE GENOMIC DNA]</scope>
    <source>
        <strain evidence="5 6">DSM 108281</strain>
    </source>
</reference>
<organism evidence="5 6">
    <name type="scientific">Bondarzewia mesenterica</name>
    <dbReference type="NCBI Taxonomy" id="1095465"/>
    <lineage>
        <taxon>Eukaryota</taxon>
        <taxon>Fungi</taxon>
        <taxon>Dikarya</taxon>
        <taxon>Basidiomycota</taxon>
        <taxon>Agaricomycotina</taxon>
        <taxon>Agaricomycetes</taxon>
        <taxon>Russulales</taxon>
        <taxon>Bondarzewiaceae</taxon>
        <taxon>Bondarzewia</taxon>
    </lineage>
</organism>
<proteinExistence type="inferred from homology"/>
<accession>A0A4S4LBS6</accession>
<keyword evidence="2" id="KW-0186">Copper</keyword>
<dbReference type="EMBL" id="SGPL01000662">
    <property type="protein sequence ID" value="THH08995.1"/>
    <property type="molecule type" value="Genomic_DNA"/>
</dbReference>
<name>A0A4S4LBS6_9AGAM</name>
<dbReference type="GO" id="GO:0004322">
    <property type="term" value="F:ferroxidase activity"/>
    <property type="evidence" value="ECO:0007669"/>
    <property type="project" value="TreeGrafter"/>
</dbReference>
<dbReference type="Proteomes" id="UP000310158">
    <property type="component" value="Unassembled WGS sequence"/>
</dbReference>